<evidence type="ECO:0000256" key="1">
    <source>
        <dbReference type="ARBA" id="ARBA00003408"/>
    </source>
</evidence>
<keyword evidence="6" id="KW-0050">Antiport</keyword>
<evidence type="ECO:0000256" key="13">
    <source>
        <dbReference type="SAM" id="Phobius"/>
    </source>
</evidence>
<evidence type="ECO:0000313" key="14">
    <source>
        <dbReference type="EMBL" id="MBC5667012.1"/>
    </source>
</evidence>
<evidence type="ECO:0000256" key="10">
    <source>
        <dbReference type="ARBA" id="ARBA00023065"/>
    </source>
</evidence>
<evidence type="ECO:0000256" key="4">
    <source>
        <dbReference type="ARBA" id="ARBA00020268"/>
    </source>
</evidence>
<keyword evidence="7" id="KW-1003">Cell membrane</keyword>
<keyword evidence="10" id="KW-0406">Ion transport</keyword>
<evidence type="ECO:0000256" key="2">
    <source>
        <dbReference type="ARBA" id="ARBA00004651"/>
    </source>
</evidence>
<evidence type="ECO:0000256" key="11">
    <source>
        <dbReference type="ARBA" id="ARBA00023136"/>
    </source>
</evidence>
<keyword evidence="15" id="KW-1185">Reference proteome</keyword>
<comment type="subcellular location">
    <subcellularLocation>
        <location evidence="2">Cell membrane</location>
        <topology evidence="2">Multi-pass membrane protein</topology>
    </subcellularLocation>
</comment>
<dbReference type="Proteomes" id="UP000597877">
    <property type="component" value="Unassembled WGS sequence"/>
</dbReference>
<dbReference type="PIRSF" id="PIRSF006603">
    <property type="entry name" value="DinF"/>
    <property type="match status" value="1"/>
</dbReference>
<reference evidence="14 15" key="1">
    <citation type="submission" date="2020-08" db="EMBL/GenBank/DDBJ databases">
        <title>Genome public.</title>
        <authorList>
            <person name="Liu C."/>
            <person name="Sun Q."/>
        </authorList>
    </citation>
    <scope>NUCLEOTIDE SEQUENCE [LARGE SCALE GENOMIC DNA]</scope>
    <source>
        <strain evidence="14 15">BX4</strain>
    </source>
</reference>
<feature type="transmembrane region" description="Helical" evidence="13">
    <location>
        <begin position="387"/>
        <end position="408"/>
    </location>
</feature>
<keyword evidence="8 13" id="KW-0812">Transmembrane</keyword>
<evidence type="ECO:0000256" key="3">
    <source>
        <dbReference type="ARBA" id="ARBA00010199"/>
    </source>
</evidence>
<keyword evidence="5" id="KW-0813">Transport</keyword>
<dbReference type="InterPro" id="IPR050222">
    <property type="entry name" value="MATE_MdtK"/>
</dbReference>
<feature type="transmembrane region" description="Helical" evidence="13">
    <location>
        <begin position="40"/>
        <end position="62"/>
    </location>
</feature>
<feature type="transmembrane region" description="Helical" evidence="13">
    <location>
        <begin position="414"/>
        <end position="435"/>
    </location>
</feature>
<evidence type="ECO:0000256" key="12">
    <source>
        <dbReference type="ARBA" id="ARBA00031636"/>
    </source>
</evidence>
<feature type="transmembrane region" description="Helical" evidence="13">
    <location>
        <begin position="128"/>
        <end position="145"/>
    </location>
</feature>
<keyword evidence="11 13" id="KW-0472">Membrane</keyword>
<comment type="function">
    <text evidence="1">Multidrug efflux pump.</text>
</comment>
<dbReference type="PANTHER" id="PTHR43298">
    <property type="entry name" value="MULTIDRUG RESISTANCE PROTEIN NORM-RELATED"/>
    <property type="match status" value="1"/>
</dbReference>
<feature type="transmembrane region" description="Helical" evidence="13">
    <location>
        <begin position="83"/>
        <end position="101"/>
    </location>
</feature>
<evidence type="ECO:0000256" key="5">
    <source>
        <dbReference type="ARBA" id="ARBA00022448"/>
    </source>
</evidence>
<dbReference type="InterPro" id="IPR048279">
    <property type="entry name" value="MdtK-like"/>
</dbReference>
<dbReference type="InterPro" id="IPR002528">
    <property type="entry name" value="MATE_fam"/>
</dbReference>
<comment type="similarity">
    <text evidence="3">Belongs to the multi antimicrobial extrusion (MATE) (TC 2.A.66.1) family.</text>
</comment>
<name>A0ABR7F085_9FIRM</name>
<dbReference type="NCBIfam" id="TIGR00797">
    <property type="entry name" value="matE"/>
    <property type="match status" value="1"/>
</dbReference>
<dbReference type="PANTHER" id="PTHR43298:SF2">
    <property type="entry name" value="FMN_FAD EXPORTER YEEO-RELATED"/>
    <property type="match status" value="1"/>
</dbReference>
<keyword evidence="9 13" id="KW-1133">Transmembrane helix</keyword>
<feature type="transmembrane region" description="Helical" evidence="13">
    <location>
        <begin position="317"/>
        <end position="339"/>
    </location>
</feature>
<comment type="caution">
    <text evidence="14">The sequence shown here is derived from an EMBL/GenBank/DDBJ whole genome shotgun (WGS) entry which is preliminary data.</text>
</comment>
<evidence type="ECO:0000256" key="8">
    <source>
        <dbReference type="ARBA" id="ARBA00022692"/>
    </source>
</evidence>
<evidence type="ECO:0000256" key="9">
    <source>
        <dbReference type="ARBA" id="ARBA00022989"/>
    </source>
</evidence>
<evidence type="ECO:0000313" key="15">
    <source>
        <dbReference type="Proteomes" id="UP000597877"/>
    </source>
</evidence>
<dbReference type="EMBL" id="JACOOZ010000002">
    <property type="protein sequence ID" value="MBC5667012.1"/>
    <property type="molecule type" value="Genomic_DNA"/>
</dbReference>
<dbReference type="Pfam" id="PF01554">
    <property type="entry name" value="MatE"/>
    <property type="match status" value="2"/>
</dbReference>
<accession>A0ABR7F085</accession>
<feature type="transmembrane region" description="Helical" evidence="13">
    <location>
        <begin position="282"/>
        <end position="305"/>
    </location>
</feature>
<feature type="transmembrane region" description="Helical" evidence="13">
    <location>
        <begin position="187"/>
        <end position="211"/>
    </location>
</feature>
<feature type="transmembrane region" description="Helical" evidence="13">
    <location>
        <begin position="351"/>
        <end position="375"/>
    </location>
</feature>
<sequence length="446" mass="48967">MIMAIALPIVIQNLLTNFVAMLDNVMVGKIGTDQMTGVAIINQLFFVFNLAVFGGMSGAGIFSAQYFGQNNHNGARNVFRMKLIIGIFIIAISMCVLIILHEPLINMFLHEGGASGNIHATFKYARDYLYIMLFSIIPFVVANCYSTTLKEAGQTMVPMIAGLLAVIVDFVFNALLIFGLLGFPKLGVIGAAIATVMSRFVECGYLIIYTYRHSDKYRFIKGVYSNLHVPSSLVKKILLRGTPLLFNELLWAAGITMQTQALSTRGLSAIAGLNISNTLNNVVNTFFLTMGIAISIVIGQLIGAGKLKEAKETDTKMITFSLMISLGVSALLLIAAPLFPRIYNTTGEIRYLATRFILVYVLATPFNAFTNAAYFTLRSGGKTVMTFIFDSGFIWAVNVPVAMLLAHFTNLPIVWMFFIISMLDAIKSVVGFILVKKGDWLNIIVE</sequence>
<feature type="transmembrane region" description="Helical" evidence="13">
    <location>
        <begin position="157"/>
        <end position="181"/>
    </location>
</feature>
<organism evidence="14 15">
    <name type="scientific">Eubacterium segne</name>
    <dbReference type="NCBI Taxonomy" id="2763045"/>
    <lineage>
        <taxon>Bacteria</taxon>
        <taxon>Bacillati</taxon>
        <taxon>Bacillota</taxon>
        <taxon>Clostridia</taxon>
        <taxon>Eubacteriales</taxon>
        <taxon>Eubacteriaceae</taxon>
        <taxon>Eubacterium</taxon>
    </lineage>
</organism>
<proteinExistence type="inferred from homology"/>
<evidence type="ECO:0000256" key="6">
    <source>
        <dbReference type="ARBA" id="ARBA00022449"/>
    </source>
</evidence>
<gene>
    <name evidence="14" type="ORF">H8S00_03270</name>
</gene>
<protein>
    <recommendedName>
        <fullName evidence="4">Probable multidrug resistance protein NorM</fullName>
    </recommendedName>
    <alternativeName>
        <fullName evidence="12">Multidrug-efflux transporter</fullName>
    </alternativeName>
</protein>
<evidence type="ECO:0000256" key="7">
    <source>
        <dbReference type="ARBA" id="ARBA00022475"/>
    </source>
</evidence>